<evidence type="ECO:0000256" key="5">
    <source>
        <dbReference type="ARBA" id="ARBA00022729"/>
    </source>
</evidence>
<dbReference type="GO" id="GO:0005576">
    <property type="term" value="C:extracellular region"/>
    <property type="evidence" value="ECO:0007669"/>
    <property type="project" value="UniProtKB-SubCell"/>
</dbReference>
<evidence type="ECO:0000256" key="4">
    <source>
        <dbReference type="ARBA" id="ARBA00022525"/>
    </source>
</evidence>
<keyword evidence="6" id="KW-0175">Coiled coil</keyword>
<protein>
    <recommendedName>
        <fullName evidence="3">Fatty-acid and retinol-binding protein 1</fullName>
    </recommendedName>
</protein>
<dbReference type="EMBL" id="BTSX01000001">
    <property type="protein sequence ID" value="GMS78234.1"/>
    <property type="molecule type" value="Genomic_DNA"/>
</dbReference>
<comment type="caution">
    <text evidence="9">The sequence shown here is derived from an EMBL/GenBank/DDBJ whole genome shotgun (WGS) entry which is preliminary data.</text>
</comment>
<dbReference type="GO" id="GO:0008289">
    <property type="term" value="F:lipid binding"/>
    <property type="evidence" value="ECO:0007669"/>
    <property type="project" value="UniProtKB-KW"/>
</dbReference>
<name>A0AAV5SDX4_9BILA</name>
<dbReference type="Gene3D" id="1.20.120.1100">
    <property type="match status" value="1"/>
</dbReference>
<evidence type="ECO:0000256" key="6">
    <source>
        <dbReference type="ARBA" id="ARBA00023054"/>
    </source>
</evidence>
<keyword evidence="5" id="KW-0732">Signal</keyword>
<evidence type="ECO:0000256" key="3">
    <source>
        <dbReference type="ARBA" id="ARBA00017453"/>
    </source>
</evidence>
<organism evidence="9 10">
    <name type="scientific">Pristionchus entomophagus</name>
    <dbReference type="NCBI Taxonomy" id="358040"/>
    <lineage>
        <taxon>Eukaryota</taxon>
        <taxon>Metazoa</taxon>
        <taxon>Ecdysozoa</taxon>
        <taxon>Nematoda</taxon>
        <taxon>Chromadorea</taxon>
        <taxon>Rhabditida</taxon>
        <taxon>Rhabditina</taxon>
        <taxon>Diplogasteromorpha</taxon>
        <taxon>Diplogasteroidea</taxon>
        <taxon>Neodiplogasteridae</taxon>
        <taxon>Pristionchus</taxon>
    </lineage>
</organism>
<keyword evidence="7" id="KW-0446">Lipid-binding</keyword>
<proteinExistence type="inferred from homology"/>
<dbReference type="AlphaFoldDB" id="A0AAV5SDX4"/>
<dbReference type="InterPro" id="IPR008632">
    <property type="entry name" value="Gp-FAR-1"/>
</dbReference>
<comment type="subcellular location">
    <subcellularLocation>
        <location evidence="1">Secreted</location>
    </subcellularLocation>
</comment>
<evidence type="ECO:0000256" key="2">
    <source>
        <dbReference type="ARBA" id="ARBA00006648"/>
    </source>
</evidence>
<accession>A0AAV5SDX4</accession>
<comment type="similarity">
    <text evidence="2">Belongs to the fatty-acid and retinol-binding protein (FARBP) family.</text>
</comment>
<evidence type="ECO:0000313" key="8">
    <source>
        <dbReference type="EMBL" id="GMS78233.1"/>
    </source>
</evidence>
<keyword evidence="4" id="KW-0964">Secreted</keyword>
<sequence>LAVSHADPLTDRQQTIRRVWGDDVNVTLAESIIADEATRFGVSTDEFFNTCTADVSNFELSAEEKEAVQTEIAAIKEGDIKMENKEQFMNELASLAPKTYVILQKRLALLDKYVAKLTPEAQTLAKKVGNTIVNIFGGIARASPSANGAELLQNIGADVKQICSDYQALPQSAKDSLDKTFCVNATIRMVQTQIEQYLRTMITKFAGY</sequence>
<feature type="non-terminal residue" evidence="9">
    <location>
        <position position="1"/>
    </location>
</feature>
<dbReference type="EMBL" id="BTSX01000001">
    <property type="protein sequence ID" value="GMS78233.1"/>
    <property type="molecule type" value="Genomic_DNA"/>
</dbReference>
<dbReference type="PANTHER" id="PTHR31418:SF7">
    <property type="entry name" value="FATTY-ACID AND RETINOL-BINDING PROTEIN 1"/>
    <property type="match status" value="1"/>
</dbReference>
<gene>
    <name evidence="8" type="ORF">PENTCL1PPCAC_408</name>
    <name evidence="9" type="ORF">PENTCL1PPCAC_409</name>
</gene>
<keyword evidence="10" id="KW-1185">Reference proteome</keyword>
<evidence type="ECO:0000313" key="9">
    <source>
        <dbReference type="EMBL" id="GMS78234.1"/>
    </source>
</evidence>
<evidence type="ECO:0000256" key="7">
    <source>
        <dbReference type="ARBA" id="ARBA00023121"/>
    </source>
</evidence>
<dbReference type="Proteomes" id="UP001432027">
    <property type="component" value="Unassembled WGS sequence"/>
</dbReference>
<dbReference type="Pfam" id="PF05823">
    <property type="entry name" value="Gp-FAR-1"/>
    <property type="match status" value="1"/>
</dbReference>
<evidence type="ECO:0000256" key="1">
    <source>
        <dbReference type="ARBA" id="ARBA00004613"/>
    </source>
</evidence>
<evidence type="ECO:0000313" key="10">
    <source>
        <dbReference type="Proteomes" id="UP001432027"/>
    </source>
</evidence>
<dbReference type="PANTHER" id="PTHR31418">
    <property type="entry name" value="FATTY-ACID AND RETINOL-BINDING PROTEIN 1"/>
    <property type="match status" value="1"/>
</dbReference>
<reference evidence="9" key="1">
    <citation type="submission" date="2023-10" db="EMBL/GenBank/DDBJ databases">
        <title>Genome assembly of Pristionchus species.</title>
        <authorList>
            <person name="Yoshida K."/>
            <person name="Sommer R.J."/>
        </authorList>
    </citation>
    <scope>NUCLEOTIDE SEQUENCE</scope>
    <source>
        <strain evidence="9">RS0144</strain>
    </source>
</reference>